<feature type="region of interest" description="Disordered" evidence="1">
    <location>
        <begin position="241"/>
        <end position="297"/>
    </location>
</feature>
<accession>A0ABR0EE80</accession>
<dbReference type="InterPro" id="IPR010920">
    <property type="entry name" value="LSM_dom_sf"/>
</dbReference>
<dbReference type="InterPro" id="IPR006685">
    <property type="entry name" value="MscS_channel_2nd"/>
</dbReference>
<evidence type="ECO:0000256" key="2">
    <source>
        <dbReference type="SAM" id="Phobius"/>
    </source>
</evidence>
<dbReference type="PANTHER" id="PTHR31323:SF14">
    <property type="entry name" value="MECHANOSENSITIVE ION CHANNEL PROTEIN MSY2"/>
    <property type="match status" value="1"/>
</dbReference>
<proteinExistence type="predicted"/>
<keyword evidence="2" id="KW-0812">Transmembrane</keyword>
<dbReference type="PANTHER" id="PTHR31323">
    <property type="entry name" value="MECHANOSENSITIVE ION CHANNEL PROTEIN MSY2"/>
    <property type="match status" value="1"/>
</dbReference>
<evidence type="ECO:0000259" key="4">
    <source>
        <dbReference type="Pfam" id="PF00924"/>
    </source>
</evidence>
<keyword evidence="6" id="KW-1185">Reference proteome</keyword>
<keyword evidence="2" id="KW-1133">Transmembrane helix</keyword>
<dbReference type="SUPFAM" id="SSF50182">
    <property type="entry name" value="Sm-like ribonucleoproteins"/>
    <property type="match status" value="1"/>
</dbReference>
<feature type="transmembrane region" description="Helical" evidence="2">
    <location>
        <begin position="32"/>
        <end position="55"/>
    </location>
</feature>
<feature type="domain" description="Mechanosensitive ion channel MscS" evidence="4">
    <location>
        <begin position="43"/>
        <end position="110"/>
    </location>
</feature>
<keyword evidence="3" id="KW-0732">Signal</keyword>
<comment type="caution">
    <text evidence="5">The sequence shown here is derived from an EMBL/GenBank/DDBJ whole genome shotgun (WGS) entry which is preliminary data.</text>
</comment>
<protein>
    <recommendedName>
        <fullName evidence="4">Mechanosensitive ion channel MscS domain-containing protein</fullName>
    </recommendedName>
</protein>
<evidence type="ECO:0000256" key="3">
    <source>
        <dbReference type="SAM" id="SignalP"/>
    </source>
</evidence>
<dbReference type="Proteomes" id="UP001305779">
    <property type="component" value="Unassembled WGS sequence"/>
</dbReference>
<gene>
    <name evidence="5" type="ORF">PRZ48_010118</name>
</gene>
<evidence type="ECO:0000313" key="6">
    <source>
        <dbReference type="Proteomes" id="UP001305779"/>
    </source>
</evidence>
<keyword evidence="2" id="KW-0472">Membrane</keyword>
<organism evidence="5 6">
    <name type="scientific">Zasmidium cellare</name>
    <name type="common">Wine cellar mold</name>
    <name type="synonym">Racodium cellare</name>
    <dbReference type="NCBI Taxonomy" id="395010"/>
    <lineage>
        <taxon>Eukaryota</taxon>
        <taxon>Fungi</taxon>
        <taxon>Dikarya</taxon>
        <taxon>Ascomycota</taxon>
        <taxon>Pezizomycotina</taxon>
        <taxon>Dothideomycetes</taxon>
        <taxon>Dothideomycetidae</taxon>
        <taxon>Mycosphaerellales</taxon>
        <taxon>Mycosphaerellaceae</taxon>
        <taxon>Zasmidium</taxon>
    </lineage>
</organism>
<dbReference type="EMBL" id="JAXOVC010000007">
    <property type="protein sequence ID" value="KAK4499600.1"/>
    <property type="molecule type" value="Genomic_DNA"/>
</dbReference>
<evidence type="ECO:0000256" key="1">
    <source>
        <dbReference type="SAM" id="MobiDB-lite"/>
    </source>
</evidence>
<dbReference type="Pfam" id="PF00924">
    <property type="entry name" value="MS_channel_2nd"/>
    <property type="match status" value="1"/>
</dbReference>
<feature type="chain" id="PRO_5045318757" description="Mechanosensitive ion channel MscS domain-containing protein" evidence="3">
    <location>
        <begin position="23"/>
        <end position="297"/>
    </location>
</feature>
<name>A0ABR0EE80_ZASCE</name>
<feature type="signal peptide" evidence="3">
    <location>
        <begin position="1"/>
        <end position="22"/>
    </location>
</feature>
<reference evidence="5 6" key="1">
    <citation type="journal article" date="2023" name="G3 (Bethesda)">
        <title>A chromosome-level genome assembly of Zasmidium syzygii isolated from banana leaves.</title>
        <authorList>
            <person name="van Westerhoven A.C."/>
            <person name="Mehrabi R."/>
            <person name="Talebi R."/>
            <person name="Steentjes M.B.F."/>
            <person name="Corcolon B."/>
            <person name="Chong P.A."/>
            <person name="Kema G.H.J."/>
            <person name="Seidl M.F."/>
        </authorList>
    </citation>
    <scope>NUCLEOTIDE SEQUENCE [LARGE SCALE GENOMIC DNA]</scope>
    <source>
        <strain evidence="5 6">P124</strain>
    </source>
</reference>
<sequence>MKANTAQGIAFLYALFFSKAFASHTSQIWTSVASLAFSIGGTVTEFFACCIFLFVKHPYDVGDRVGIEKEELVVKHISLMFSIFKRVDDDSVVQIPHNIANTLWIQNITRSKAMKERINIKVSFGTTMDDLLALRKEMERFVNAPDNRHDFQPEFDIELVSVEDLFALEIRVELRHKSNWSNEALRLHRRNKFMCELLAAFRRIPIERPGGNWGPANPTYTCELTNQETVDWQRTKKEDVEKTKLYPSSTPLSELVPTTPEGGLLSPAQAMYPGLRQRSVGSQDGNTGRRPSIWSPL</sequence>
<evidence type="ECO:0000313" key="5">
    <source>
        <dbReference type="EMBL" id="KAK4499600.1"/>
    </source>
</evidence>